<evidence type="ECO:0000256" key="1">
    <source>
        <dbReference type="SAM" id="Phobius"/>
    </source>
</evidence>
<proteinExistence type="predicted"/>
<keyword evidence="1" id="KW-0812">Transmembrane</keyword>
<keyword evidence="1" id="KW-0472">Membrane</keyword>
<accession>A0A6F8V9U8</accession>
<feature type="transmembrane region" description="Helical" evidence="1">
    <location>
        <begin position="256"/>
        <end position="274"/>
    </location>
</feature>
<evidence type="ECO:0000313" key="3">
    <source>
        <dbReference type="Proteomes" id="UP000502260"/>
    </source>
</evidence>
<name>A0A6F8V9U8_9PROT</name>
<reference evidence="3" key="1">
    <citation type="submission" date="2020-03" db="EMBL/GenBank/DDBJ databases">
        <title>Complete genome sequence of sulfur-oxidizing bacterium skT11.</title>
        <authorList>
            <person name="Kanda M."/>
            <person name="Kojima H."/>
            <person name="Fukui M."/>
        </authorList>
    </citation>
    <scope>NUCLEOTIDE SEQUENCE [LARGE SCALE GENOMIC DNA]</scope>
    <source>
        <strain evidence="3">skT11</strain>
    </source>
</reference>
<organism evidence="2 3">
    <name type="scientific">Sulfurimicrobium lacus</name>
    <dbReference type="NCBI Taxonomy" id="2715678"/>
    <lineage>
        <taxon>Bacteria</taxon>
        <taxon>Pseudomonadati</taxon>
        <taxon>Pseudomonadota</taxon>
        <taxon>Betaproteobacteria</taxon>
        <taxon>Nitrosomonadales</taxon>
        <taxon>Sulfuricellaceae</taxon>
        <taxon>Sulfurimicrobium</taxon>
    </lineage>
</organism>
<sequence length="275" mass="31584">MWRVSVALLALLVLGMAWLVAFGDLFKPGSDLGYNLGLAGGLMMLSLLLYPLRKRVRALDRLGRMDSWFRYHMFMGMGGPLLILFHSTFRTGSMNGSIALYAMLLVALSGMVGRFVYRHIHNGLYGRALTLSELEAEFKARQESIGSVFSLQPDIEKRLKEFHQLAFAELHSTPRRFWRFMTLRHKGKKLSRSVRHDAKKILAAEAKKQNWPYAQLMLNYSLAKRHIDDYIYAIIRLAQLSSWVKLFSLWHVAHVPFIYLLVFSGIAHVVAVHLY</sequence>
<dbReference type="KEGG" id="slac:SKTS_13200"/>
<feature type="transmembrane region" description="Helical" evidence="1">
    <location>
        <begin position="98"/>
        <end position="117"/>
    </location>
</feature>
<dbReference type="AlphaFoldDB" id="A0A6F8V9U8"/>
<gene>
    <name evidence="2" type="ORF">SKTS_13200</name>
</gene>
<keyword evidence="3" id="KW-1185">Reference proteome</keyword>
<evidence type="ECO:0000313" key="2">
    <source>
        <dbReference type="EMBL" id="BCB26434.1"/>
    </source>
</evidence>
<protein>
    <submittedName>
        <fullName evidence="2">Uncharacterized protein</fullName>
    </submittedName>
</protein>
<dbReference type="EMBL" id="AP022853">
    <property type="protein sequence ID" value="BCB26434.1"/>
    <property type="molecule type" value="Genomic_DNA"/>
</dbReference>
<feature type="transmembrane region" description="Helical" evidence="1">
    <location>
        <begin position="73"/>
        <end position="92"/>
    </location>
</feature>
<keyword evidence="1" id="KW-1133">Transmembrane helix</keyword>
<dbReference type="Proteomes" id="UP000502260">
    <property type="component" value="Chromosome"/>
</dbReference>
<feature type="transmembrane region" description="Helical" evidence="1">
    <location>
        <begin position="32"/>
        <end position="52"/>
    </location>
</feature>